<dbReference type="OrthoDB" id="4368902at2759"/>
<dbReference type="EMBL" id="HG792015">
    <property type="protein sequence ID" value="CDM28088.1"/>
    <property type="molecule type" value="Genomic_DNA"/>
</dbReference>
<accession>W6PV26</accession>
<sequence>MLPQRPLRKIYDEIRQNPAWYLRKELIQACMRRGGCCGRSCGCCEKRCLAKGRGIGHCTTECWCCEATRGHPVTEEEDLEDGLNSENPSHLLTMTEAYFSKPGIFGLRKLTTMRSVVWYWKKAFPWRLERGSK</sequence>
<dbReference type="Proteomes" id="UP000030686">
    <property type="component" value="Unassembled WGS sequence"/>
</dbReference>
<keyword evidence="2" id="KW-1185">Reference proteome</keyword>
<dbReference type="AlphaFoldDB" id="W6PV26"/>
<evidence type="ECO:0000313" key="2">
    <source>
        <dbReference type="Proteomes" id="UP000030686"/>
    </source>
</evidence>
<evidence type="ECO:0000313" key="1">
    <source>
        <dbReference type="EMBL" id="CDM28088.1"/>
    </source>
</evidence>
<organism evidence="1 2">
    <name type="scientific">Penicillium roqueforti (strain FM164)</name>
    <dbReference type="NCBI Taxonomy" id="1365484"/>
    <lineage>
        <taxon>Eukaryota</taxon>
        <taxon>Fungi</taxon>
        <taxon>Dikarya</taxon>
        <taxon>Ascomycota</taxon>
        <taxon>Pezizomycotina</taxon>
        <taxon>Eurotiomycetes</taxon>
        <taxon>Eurotiomycetidae</taxon>
        <taxon>Eurotiales</taxon>
        <taxon>Aspergillaceae</taxon>
        <taxon>Penicillium</taxon>
    </lineage>
</organism>
<dbReference type="STRING" id="1365484.W6PV26"/>
<proteinExistence type="predicted"/>
<gene>
    <name evidence="1" type="ORF">PROQFM164_S01g001899</name>
</gene>
<protein>
    <submittedName>
        <fullName evidence="1">Genomic scaffold, ProqFM164S01</fullName>
    </submittedName>
</protein>
<name>W6PV26_PENRF</name>
<reference evidence="1" key="1">
    <citation type="journal article" date="2014" name="Nat. Commun.">
        <title>Multiple recent horizontal transfers of a large genomic region in cheese making fungi.</title>
        <authorList>
            <person name="Cheeseman K."/>
            <person name="Ropars J."/>
            <person name="Renault P."/>
            <person name="Dupont J."/>
            <person name="Gouzy J."/>
            <person name="Branca A."/>
            <person name="Abraham A.L."/>
            <person name="Ceppi M."/>
            <person name="Conseiller E."/>
            <person name="Debuchy R."/>
            <person name="Malagnac F."/>
            <person name="Goarin A."/>
            <person name="Silar P."/>
            <person name="Lacoste S."/>
            <person name="Sallet E."/>
            <person name="Bensimon A."/>
            <person name="Giraud T."/>
            <person name="Brygoo Y."/>
        </authorList>
    </citation>
    <scope>NUCLEOTIDE SEQUENCE [LARGE SCALE GENOMIC DNA]</scope>
    <source>
        <strain evidence="1">FM164</strain>
    </source>
</reference>